<evidence type="ECO:0000313" key="14">
    <source>
        <dbReference type="Proteomes" id="UP000193642"/>
    </source>
</evidence>
<keyword evidence="4" id="KW-0464">Manganese</keyword>
<evidence type="ECO:0000256" key="7">
    <source>
        <dbReference type="ARBA" id="ARBA00038354"/>
    </source>
</evidence>
<comment type="catalytic activity">
    <reaction evidence="11">
        <text>guanosine 3',5'-bis(diphosphate) + H2O = GDP + diphosphate + H(+)</text>
        <dbReference type="Rhea" id="RHEA:14253"/>
        <dbReference type="ChEBI" id="CHEBI:15377"/>
        <dbReference type="ChEBI" id="CHEBI:15378"/>
        <dbReference type="ChEBI" id="CHEBI:33019"/>
        <dbReference type="ChEBI" id="CHEBI:58189"/>
        <dbReference type="ChEBI" id="CHEBI:77828"/>
        <dbReference type="EC" id="3.1.7.2"/>
    </reaction>
</comment>
<dbReference type="GO" id="GO:0046872">
    <property type="term" value="F:metal ion binding"/>
    <property type="evidence" value="ECO:0007669"/>
    <property type="project" value="UniProtKB-KW"/>
</dbReference>
<evidence type="ECO:0000259" key="12">
    <source>
        <dbReference type="PROSITE" id="PS51831"/>
    </source>
</evidence>
<dbReference type="SUPFAM" id="SSF109604">
    <property type="entry name" value="HD-domain/PDEase-like"/>
    <property type="match status" value="1"/>
</dbReference>
<evidence type="ECO:0000256" key="3">
    <source>
        <dbReference type="ARBA" id="ARBA00022801"/>
    </source>
</evidence>
<dbReference type="Proteomes" id="UP000193642">
    <property type="component" value="Unassembled WGS sequence"/>
</dbReference>
<evidence type="ECO:0000256" key="11">
    <source>
        <dbReference type="ARBA" id="ARBA00047968"/>
    </source>
</evidence>
<evidence type="ECO:0000256" key="5">
    <source>
        <dbReference type="ARBA" id="ARBA00024387"/>
    </source>
</evidence>
<dbReference type="PANTHER" id="PTHR46246">
    <property type="entry name" value="GUANOSINE-3',5'-BIS(DIPHOSPHATE) 3'-PYROPHOSPHOHYDROLASE MESH1"/>
    <property type="match status" value="1"/>
</dbReference>
<dbReference type="EMBL" id="MCGO01000005">
    <property type="protein sequence ID" value="ORY51655.1"/>
    <property type="molecule type" value="Genomic_DNA"/>
</dbReference>
<evidence type="ECO:0000256" key="1">
    <source>
        <dbReference type="ARBA" id="ARBA00001936"/>
    </source>
</evidence>
<dbReference type="GO" id="GO:0008893">
    <property type="term" value="F:guanosine-3',5'-bis(diphosphate) 3'-diphosphatase activity"/>
    <property type="evidence" value="ECO:0007669"/>
    <property type="project" value="UniProtKB-EC"/>
</dbReference>
<dbReference type="InterPro" id="IPR052194">
    <property type="entry name" value="MESH1"/>
</dbReference>
<dbReference type="InterPro" id="IPR006674">
    <property type="entry name" value="HD_domain"/>
</dbReference>
<proteinExistence type="inferred from homology"/>
<keyword evidence="14" id="KW-1185">Reference proteome</keyword>
<evidence type="ECO:0000256" key="10">
    <source>
        <dbReference type="ARBA" id="ARBA00041770"/>
    </source>
</evidence>
<evidence type="ECO:0000256" key="8">
    <source>
        <dbReference type="ARBA" id="ARBA00040793"/>
    </source>
</evidence>
<evidence type="ECO:0000313" key="13">
    <source>
        <dbReference type="EMBL" id="ORY51655.1"/>
    </source>
</evidence>
<dbReference type="SMART" id="SM00471">
    <property type="entry name" value="HDc"/>
    <property type="match status" value="1"/>
</dbReference>
<keyword evidence="2" id="KW-0479">Metal-binding</keyword>
<gene>
    <name evidence="13" type="ORF">BCR33DRAFT_712672</name>
</gene>
<dbReference type="PROSITE" id="PS51831">
    <property type="entry name" value="HD"/>
    <property type="match status" value="1"/>
</dbReference>
<dbReference type="InterPro" id="IPR003607">
    <property type="entry name" value="HD/PDEase_dom"/>
</dbReference>
<dbReference type="CDD" id="cd00077">
    <property type="entry name" value="HDc"/>
    <property type="match status" value="1"/>
</dbReference>
<comment type="caution">
    <text evidence="13">The sequence shown here is derived from an EMBL/GenBank/DDBJ whole genome shotgun (WGS) entry which is preliminary data.</text>
</comment>
<comment type="function">
    <text evidence="6">ppGpp hydrolyzing enzyme involved in starvation response.</text>
</comment>
<dbReference type="OrthoDB" id="430679at2759"/>
<dbReference type="AlphaFoldDB" id="A0A1Y2CZ79"/>
<sequence>MNTDLATLVRAVDFAATKHTDQRRRNASATPYVNHVIGVTRILVEAGVGDVSVLAAALLHDTIEDTDTTSSEIEHEFGVAIRTIVDEVTDDKSLEKHVRKQAQIDKAPASSTNAKLVKLADKIHNLRSIEGDPPVGWDEKRISDYFDWAEKVTNGCRGVNAHMEAILDDLYSAHRTKRQQ</sequence>
<comment type="similarity">
    <text evidence="7">Belongs to the MESH1 family.</text>
</comment>
<accession>A0A1Y2CZ79</accession>
<dbReference type="PANTHER" id="PTHR46246:SF1">
    <property type="entry name" value="GUANOSINE-3',5'-BIS(DIPHOSPHATE) 3'-PYROPHOSPHOHYDROLASE MESH1"/>
    <property type="match status" value="1"/>
</dbReference>
<keyword evidence="3 13" id="KW-0378">Hydrolase</keyword>
<dbReference type="EC" id="3.1.7.2" evidence="5"/>
<dbReference type="Gene3D" id="1.10.3210.10">
    <property type="entry name" value="Hypothetical protein af1432"/>
    <property type="match status" value="1"/>
</dbReference>
<protein>
    <recommendedName>
        <fullName evidence="8">Guanosine-3',5'-bis(diphosphate) 3'-pyrophosphohydrolase MESH1</fullName>
        <ecNumber evidence="5">3.1.7.2</ecNumber>
    </recommendedName>
    <alternativeName>
        <fullName evidence="9">Metazoan SpoT homolog 1</fullName>
    </alternativeName>
    <alternativeName>
        <fullName evidence="10">Penta-phosphate guanosine-3'-pyrophosphohydrolase</fullName>
    </alternativeName>
</protein>
<evidence type="ECO:0000256" key="4">
    <source>
        <dbReference type="ARBA" id="ARBA00023211"/>
    </source>
</evidence>
<reference evidence="13 14" key="1">
    <citation type="submission" date="2016-07" db="EMBL/GenBank/DDBJ databases">
        <title>Pervasive Adenine N6-methylation of Active Genes in Fungi.</title>
        <authorList>
            <consortium name="DOE Joint Genome Institute"/>
            <person name="Mondo S.J."/>
            <person name="Dannebaum R.O."/>
            <person name="Kuo R.C."/>
            <person name="Labutti K."/>
            <person name="Haridas S."/>
            <person name="Kuo A."/>
            <person name="Salamov A."/>
            <person name="Ahrendt S.R."/>
            <person name="Lipzen A."/>
            <person name="Sullivan W."/>
            <person name="Andreopoulos W.B."/>
            <person name="Clum A."/>
            <person name="Lindquist E."/>
            <person name="Daum C."/>
            <person name="Ramamoorthy G.K."/>
            <person name="Gryganskyi A."/>
            <person name="Culley D."/>
            <person name="Magnuson J.K."/>
            <person name="James T.Y."/>
            <person name="O'Malley M.A."/>
            <person name="Stajich J.E."/>
            <person name="Spatafora J.W."/>
            <person name="Visel A."/>
            <person name="Grigoriev I.V."/>
        </authorList>
    </citation>
    <scope>NUCLEOTIDE SEQUENCE [LARGE SCALE GENOMIC DNA]</scope>
    <source>
        <strain evidence="13 14">JEL800</strain>
    </source>
</reference>
<evidence type="ECO:0000256" key="2">
    <source>
        <dbReference type="ARBA" id="ARBA00022723"/>
    </source>
</evidence>
<comment type="cofactor">
    <cofactor evidence="1">
        <name>Mn(2+)</name>
        <dbReference type="ChEBI" id="CHEBI:29035"/>
    </cofactor>
</comment>
<dbReference type="FunFam" id="1.10.3210.10:FF:000012">
    <property type="entry name" value="HD domain containing 3"/>
    <property type="match status" value="1"/>
</dbReference>
<name>A0A1Y2CZ79_9FUNG</name>
<dbReference type="STRING" id="329046.A0A1Y2CZ79"/>
<organism evidence="13 14">
    <name type="scientific">Rhizoclosmatium globosum</name>
    <dbReference type="NCBI Taxonomy" id="329046"/>
    <lineage>
        <taxon>Eukaryota</taxon>
        <taxon>Fungi</taxon>
        <taxon>Fungi incertae sedis</taxon>
        <taxon>Chytridiomycota</taxon>
        <taxon>Chytridiomycota incertae sedis</taxon>
        <taxon>Chytridiomycetes</taxon>
        <taxon>Chytridiales</taxon>
        <taxon>Chytriomycetaceae</taxon>
        <taxon>Rhizoclosmatium</taxon>
    </lineage>
</organism>
<feature type="domain" description="HD" evidence="12">
    <location>
        <begin position="32"/>
        <end position="126"/>
    </location>
</feature>
<evidence type="ECO:0000256" key="6">
    <source>
        <dbReference type="ARBA" id="ARBA00037781"/>
    </source>
</evidence>
<evidence type="ECO:0000256" key="9">
    <source>
        <dbReference type="ARBA" id="ARBA00041464"/>
    </source>
</evidence>
<dbReference type="Pfam" id="PF13328">
    <property type="entry name" value="HD_4"/>
    <property type="match status" value="1"/>
</dbReference>